<protein>
    <submittedName>
        <fullName evidence="6">RNA-binding protein 12B-like</fullName>
    </submittedName>
</protein>
<dbReference type="PROSITE" id="PS50102">
    <property type="entry name" value="RRM"/>
    <property type="match status" value="3"/>
</dbReference>
<evidence type="ECO:0000256" key="2">
    <source>
        <dbReference type="ARBA" id="ARBA00022884"/>
    </source>
</evidence>
<dbReference type="InterPro" id="IPR035979">
    <property type="entry name" value="RBD_domain_sf"/>
</dbReference>
<evidence type="ECO:0000259" key="5">
    <source>
        <dbReference type="PROSITE" id="PS50102"/>
    </source>
</evidence>
<keyword evidence="2 3" id="KW-0694">RNA-binding</keyword>
<dbReference type="SMART" id="SM00360">
    <property type="entry name" value="RRM"/>
    <property type="match status" value="5"/>
</dbReference>
<feature type="compositionally biased region" description="Basic and acidic residues" evidence="4">
    <location>
        <begin position="284"/>
        <end position="299"/>
    </location>
</feature>
<sequence>MVSKLWNDPTELDGTDIFGFWCWFLYSVMAVVIRLQGLRITAGSEDIRTFFTGLRIPDGGVHILGGELEEAFIIFESDEDARRAMTRSGGCIKGTPVNLLLSSKSEMQCVLEARAKTSESNKRRTYNEGLQRHEVHMRAPSFSESFLVDVKRTDGMEMDSRSNTSALSNRRAYPPRKTLPCDNNGFYLHLQGLPYSVTKDDVREFFHGLRISGIVLMKNNKGQNNGRGIVKFATLYDASEGLKRDREYIGTRFVEINPCTEAQWFKAGGSPGLCVDSRSEFISRDSPSNEERRYGDSRTRSNSPVAYRSRSSSPSAEEYCVLVENLSYTAEKRALKELFHPVALKDDQIIYLCDKSGRRSRACFVIFRSLRDYCAGLARHKGIFWNRTVYVSPVSKEKMLEMLESTKLQNEDEPKRSSKLAEESTHYSFDSESQKTCLYVRNLPFDVRKVEIMDFFHGFGIAEDSVHLLRDERGVGLGEALVTFQSEDEVLRAEHLNGERFLGTEVMLKAITRTQMEQFHIPDLPRKSQDELYRERSSERYAAKQGEMFQFSQDGGYFSVCFETRTSSHDSLGGSHGSSHSSSRPNLVGDSHGTHDGRGDGSVRRKLGNFRQQFDGPTCLKLVNLPPKITIEEIYDFCYGYRVIPGSVSLQCNKNGIPKGTATAVFETRREAQTAVEELSGRPIGNRKVKLLFI</sequence>
<dbReference type="InterPro" id="IPR000504">
    <property type="entry name" value="RRM_dom"/>
</dbReference>
<reference evidence="6 7" key="1">
    <citation type="submission" date="2015-08" db="EMBL/GenBank/DDBJ databases">
        <title>The genome of the Asian arowana (Scleropages formosus).</title>
        <authorList>
            <person name="Tan M.H."/>
            <person name="Gan H.M."/>
            <person name="Croft L.J."/>
            <person name="Austin C.M."/>
        </authorList>
    </citation>
    <scope>NUCLEOTIDE SEQUENCE [LARGE SCALE GENOMIC DNA]</scope>
    <source>
        <strain evidence="6">Aro1</strain>
    </source>
</reference>
<evidence type="ECO:0000313" key="7">
    <source>
        <dbReference type="Proteomes" id="UP000034805"/>
    </source>
</evidence>
<dbReference type="Gene3D" id="3.30.70.330">
    <property type="match status" value="5"/>
</dbReference>
<feature type="compositionally biased region" description="Basic and acidic residues" evidence="4">
    <location>
        <begin position="592"/>
        <end position="603"/>
    </location>
</feature>
<feature type="region of interest" description="Disordered" evidence="4">
    <location>
        <begin position="284"/>
        <end position="310"/>
    </location>
</feature>
<feature type="compositionally biased region" description="Polar residues" evidence="4">
    <location>
        <begin position="300"/>
        <end position="310"/>
    </location>
</feature>
<dbReference type="InterPro" id="IPR012677">
    <property type="entry name" value="Nucleotide-bd_a/b_plait_sf"/>
</dbReference>
<dbReference type="STRING" id="113540.ENSSFOP00015002331"/>
<gene>
    <name evidence="6" type="ORF">Z043_104376</name>
</gene>
<feature type="compositionally biased region" description="Low complexity" evidence="4">
    <location>
        <begin position="569"/>
        <end position="583"/>
    </location>
</feature>
<dbReference type="PANTHER" id="PTHR13976">
    <property type="entry name" value="HETEROGENEOUS NUCLEAR RIBONUCLEOPROTEIN-RELATED"/>
    <property type="match status" value="1"/>
</dbReference>
<evidence type="ECO:0000256" key="4">
    <source>
        <dbReference type="SAM" id="MobiDB-lite"/>
    </source>
</evidence>
<dbReference type="Proteomes" id="UP000034805">
    <property type="component" value="Unassembled WGS sequence"/>
</dbReference>
<feature type="region of interest" description="Disordered" evidence="4">
    <location>
        <begin position="405"/>
        <end position="427"/>
    </location>
</feature>
<feature type="region of interest" description="Disordered" evidence="4">
    <location>
        <begin position="569"/>
        <end position="604"/>
    </location>
</feature>
<dbReference type="InterPro" id="IPR050666">
    <property type="entry name" value="ESRP"/>
</dbReference>
<dbReference type="GO" id="GO:0003723">
    <property type="term" value="F:RNA binding"/>
    <property type="evidence" value="ECO:0007669"/>
    <property type="project" value="UniProtKB-UniRule"/>
</dbReference>
<dbReference type="AlphaFoldDB" id="A0A0P7Z6F3"/>
<evidence type="ECO:0000256" key="3">
    <source>
        <dbReference type="PROSITE-ProRule" id="PRU00176"/>
    </source>
</evidence>
<dbReference type="SUPFAM" id="SSF54928">
    <property type="entry name" value="RNA-binding domain, RBD"/>
    <property type="match status" value="4"/>
</dbReference>
<keyword evidence="1" id="KW-0677">Repeat</keyword>
<comment type="caution">
    <text evidence="6">The sequence shown here is derived from an EMBL/GenBank/DDBJ whole genome shotgun (WGS) entry which is preliminary data.</text>
</comment>
<feature type="compositionally biased region" description="Basic and acidic residues" evidence="4">
    <location>
        <begin position="409"/>
        <end position="425"/>
    </location>
</feature>
<dbReference type="InterPro" id="IPR047188">
    <property type="entry name" value="RRM4_RBM12B"/>
</dbReference>
<proteinExistence type="predicted"/>
<evidence type="ECO:0000313" key="6">
    <source>
        <dbReference type="EMBL" id="KPP76282.1"/>
    </source>
</evidence>
<feature type="domain" description="RRM" evidence="5">
    <location>
        <begin position="186"/>
        <end position="261"/>
    </location>
</feature>
<feature type="domain" description="RRM" evidence="5">
    <location>
        <begin position="618"/>
        <end position="694"/>
    </location>
</feature>
<name>A0A0P7Z6F3_SCLFO</name>
<accession>A0A0P7Z6F3</accession>
<dbReference type="Pfam" id="PF00076">
    <property type="entry name" value="RRM_1"/>
    <property type="match status" value="3"/>
</dbReference>
<dbReference type="CDD" id="cd12748">
    <property type="entry name" value="RRM4_RBM12B"/>
    <property type="match status" value="1"/>
</dbReference>
<feature type="domain" description="RRM" evidence="5">
    <location>
        <begin position="436"/>
        <end position="513"/>
    </location>
</feature>
<dbReference type="EMBL" id="JARO02001160">
    <property type="protein sequence ID" value="KPP76282.1"/>
    <property type="molecule type" value="Genomic_DNA"/>
</dbReference>
<organism evidence="6 7">
    <name type="scientific">Scleropages formosus</name>
    <name type="common">Asian bonytongue</name>
    <name type="synonym">Osteoglossum formosum</name>
    <dbReference type="NCBI Taxonomy" id="113540"/>
    <lineage>
        <taxon>Eukaryota</taxon>
        <taxon>Metazoa</taxon>
        <taxon>Chordata</taxon>
        <taxon>Craniata</taxon>
        <taxon>Vertebrata</taxon>
        <taxon>Euteleostomi</taxon>
        <taxon>Actinopterygii</taxon>
        <taxon>Neopterygii</taxon>
        <taxon>Teleostei</taxon>
        <taxon>Osteoglossocephala</taxon>
        <taxon>Osteoglossomorpha</taxon>
        <taxon>Osteoglossiformes</taxon>
        <taxon>Osteoglossidae</taxon>
        <taxon>Scleropages</taxon>
    </lineage>
</organism>
<evidence type="ECO:0000256" key="1">
    <source>
        <dbReference type="ARBA" id="ARBA00022737"/>
    </source>
</evidence>